<accession>A0A3S5AEP6</accession>
<organism evidence="3 4">
    <name type="scientific">Protopolystoma xenopodis</name>
    <dbReference type="NCBI Taxonomy" id="117903"/>
    <lineage>
        <taxon>Eukaryota</taxon>
        <taxon>Metazoa</taxon>
        <taxon>Spiralia</taxon>
        <taxon>Lophotrochozoa</taxon>
        <taxon>Platyhelminthes</taxon>
        <taxon>Monogenea</taxon>
        <taxon>Polyopisthocotylea</taxon>
        <taxon>Polystomatidea</taxon>
        <taxon>Polystomatidae</taxon>
        <taxon>Protopolystoma</taxon>
    </lineage>
</organism>
<feature type="signal peptide" evidence="2">
    <location>
        <begin position="1"/>
        <end position="27"/>
    </location>
</feature>
<protein>
    <submittedName>
        <fullName evidence="3">Uncharacterized protein</fullName>
    </submittedName>
</protein>
<evidence type="ECO:0000256" key="2">
    <source>
        <dbReference type="SAM" id="SignalP"/>
    </source>
</evidence>
<keyword evidence="2" id="KW-0732">Signal</keyword>
<dbReference type="EMBL" id="CAAALY010037696">
    <property type="protein sequence ID" value="VEL18591.1"/>
    <property type="molecule type" value="Genomic_DNA"/>
</dbReference>
<reference evidence="3" key="1">
    <citation type="submission" date="2018-11" db="EMBL/GenBank/DDBJ databases">
        <authorList>
            <consortium name="Pathogen Informatics"/>
        </authorList>
    </citation>
    <scope>NUCLEOTIDE SEQUENCE</scope>
</reference>
<dbReference type="Proteomes" id="UP000784294">
    <property type="component" value="Unassembled WGS sequence"/>
</dbReference>
<evidence type="ECO:0000313" key="3">
    <source>
        <dbReference type="EMBL" id="VEL18591.1"/>
    </source>
</evidence>
<name>A0A3S5AEP6_9PLAT</name>
<comment type="caution">
    <text evidence="3">The sequence shown here is derived from an EMBL/GenBank/DDBJ whole genome shotgun (WGS) entry which is preliminary data.</text>
</comment>
<feature type="region of interest" description="Disordered" evidence="1">
    <location>
        <begin position="105"/>
        <end position="141"/>
    </location>
</feature>
<evidence type="ECO:0000256" key="1">
    <source>
        <dbReference type="SAM" id="MobiDB-lite"/>
    </source>
</evidence>
<proteinExistence type="predicted"/>
<gene>
    <name evidence="3" type="ORF">PXEA_LOCUS12031</name>
</gene>
<evidence type="ECO:0000313" key="4">
    <source>
        <dbReference type="Proteomes" id="UP000784294"/>
    </source>
</evidence>
<dbReference type="AlphaFoldDB" id="A0A3S5AEP6"/>
<sequence length="193" mass="20220">MTLLALTLYSLDVALTPPALLLPQASAYPASHTILHAQHPNTLTAGSGSWLSQPSTQSQSVSKTCLGVSNSGGGVRFASSTSGENIGCITDSAVCAPPSAFLFRRPATAETGDERRRRRRRRDESEGCSGSEADGSYDVRQTKPVKVSIPVSQEALTREGNLSVCLGSALNASEGSGEDLVPRLTPLTEIAFS</sequence>
<keyword evidence="4" id="KW-1185">Reference proteome</keyword>
<feature type="chain" id="PRO_5018555807" evidence="2">
    <location>
        <begin position="28"/>
        <end position="193"/>
    </location>
</feature>